<dbReference type="AlphaFoldDB" id="A0A8H7GLL4"/>
<dbReference type="SMART" id="SM00195">
    <property type="entry name" value="DSPc"/>
    <property type="match status" value="1"/>
</dbReference>
<keyword evidence="2" id="KW-0904">Protein phosphatase</keyword>
<evidence type="ECO:0000256" key="2">
    <source>
        <dbReference type="ARBA" id="ARBA00022912"/>
    </source>
</evidence>
<dbReference type="Pfam" id="PF00782">
    <property type="entry name" value="DSPc"/>
    <property type="match status" value="1"/>
</dbReference>
<sequence length="784" mass="89430">MFAVKAAPEPKSKSTQHICTEAAIACWPPSHEDLAEIARRKLTDNVDSRKSSDTTLAEEFRGAHTARHDRFSSIDSSRSVASRDQVSEFNETLAKIPGSEVYVIDTPEKLTHLLDMHHSGENQLPLSQDMFPYLHGATSLREKVYFDERFDPSSELHFLAEESEKIALRFQPDSFAKASLSAFHLMTVNSQADESPLLVNSVVIEDLLVFKPTNDIAIDPENLDFSNFQQFQHIDQITSEPCNPLAQTNRNFALQTLLMAPISHFLVYNNDMNLATNTDVAKIIDYLRDSDLSRNIYIVDFHCSKWAQTERYLTNYQANKNGVSHEKTPLDLCTMEQNLVWQMYNVTQLFPRLYVGNVLSFKQLVSSDEKAAQYDFKLFIYCHENAQMPSMTVISQTLRGLETNGLTKPIFLEFSDSVLRKGASLSKEDTLAFLNVLRIINIVANKLRQNILIYSYDGFTGTSLLLLSLALFWGGDHVEEAAFCLFRKPHVKFHLIPGDFAILKNLEIFIQWFKRRPAKETALLQDLCLDKIYAGYRPYLRTPDWFRADHEVNFPAFIYENLFLGSACHASSVAVLSVLHVTKVISIGEKPRWYNALNCTFSHEATPDTKGPVVEPIYRFNGGKSLVYEVKITSLAMRAHLFRHGAVPCLKSFIYIHGVEDDGRDSMYPLLVGCPEKVLQKIFVLPGDTEKTLMHCRIGVSRSATLAIASVMKHFHMSLVESYLYVRVRRFNVVIQPNLRLFYELFLYDGYLRGKYKTEAAGVTPYCWWTLCAEIHRLNEQYTG</sequence>
<dbReference type="InterPro" id="IPR016130">
    <property type="entry name" value="Tyr_Pase_AS"/>
</dbReference>
<gene>
    <name evidence="4" type="ORF">HF325_006812</name>
</gene>
<protein>
    <recommendedName>
        <fullName evidence="3">Tyrosine specific protein phosphatases domain-containing protein</fullName>
    </recommendedName>
</protein>
<dbReference type="GO" id="GO:0033260">
    <property type="term" value="P:nuclear DNA replication"/>
    <property type="evidence" value="ECO:0007669"/>
    <property type="project" value="TreeGrafter"/>
</dbReference>
<dbReference type="InterPro" id="IPR020422">
    <property type="entry name" value="TYR_PHOSPHATASE_DUAL_dom"/>
</dbReference>
<reference evidence="4" key="1">
    <citation type="submission" date="2020-10" db="EMBL/GenBank/DDBJ databases">
        <title>The Whole-Genome Sequence of Metschnikowia persimmonesis, a Novel Endophytic Yeast Species Isolated from Medicinal Plant Diospyros kaki Thumb.</title>
        <authorList>
            <person name="Rahmat E."/>
            <person name="Kang Y."/>
        </authorList>
    </citation>
    <scope>NUCLEOTIDE SEQUENCE</scope>
    <source>
        <strain evidence="4">KIOM G15050</strain>
    </source>
</reference>
<proteinExistence type="predicted"/>
<dbReference type="PANTHER" id="PTHR47550">
    <property type="entry name" value="DUAL SPECIFICITY PROTEIN PHOSPHATASE PPS1"/>
    <property type="match status" value="1"/>
</dbReference>
<dbReference type="PROSITE" id="PS00383">
    <property type="entry name" value="TYR_PHOSPHATASE_1"/>
    <property type="match status" value="1"/>
</dbReference>
<dbReference type="Proteomes" id="UP000649328">
    <property type="component" value="Unassembled WGS sequence"/>
</dbReference>
<dbReference type="InterPro" id="IPR000340">
    <property type="entry name" value="Dual-sp_phosphatase_cat-dom"/>
</dbReference>
<dbReference type="PROSITE" id="PS50056">
    <property type="entry name" value="TYR_PHOSPHATASE_2"/>
    <property type="match status" value="1"/>
</dbReference>
<dbReference type="InterPro" id="IPR000387">
    <property type="entry name" value="Tyr_Pase_dom"/>
</dbReference>
<keyword evidence="5" id="KW-1185">Reference proteome</keyword>
<keyword evidence="1" id="KW-0378">Hydrolase</keyword>
<dbReference type="InterPro" id="IPR053239">
    <property type="entry name" value="Dual_spec_PTase"/>
</dbReference>
<accession>A0A8H7GLL4</accession>
<dbReference type="InterPro" id="IPR029021">
    <property type="entry name" value="Prot-tyrosine_phosphatase-like"/>
</dbReference>
<evidence type="ECO:0000256" key="1">
    <source>
        <dbReference type="ARBA" id="ARBA00022801"/>
    </source>
</evidence>
<evidence type="ECO:0000259" key="3">
    <source>
        <dbReference type="PROSITE" id="PS50056"/>
    </source>
</evidence>
<dbReference type="Gene3D" id="3.90.190.10">
    <property type="entry name" value="Protein tyrosine phosphatase superfamily"/>
    <property type="match status" value="1"/>
</dbReference>
<dbReference type="OrthoDB" id="273181at2759"/>
<organism evidence="4 5">
    <name type="scientific">Metschnikowia pulcherrima</name>
    <dbReference type="NCBI Taxonomy" id="27326"/>
    <lineage>
        <taxon>Eukaryota</taxon>
        <taxon>Fungi</taxon>
        <taxon>Dikarya</taxon>
        <taxon>Ascomycota</taxon>
        <taxon>Saccharomycotina</taxon>
        <taxon>Pichiomycetes</taxon>
        <taxon>Metschnikowiaceae</taxon>
        <taxon>Metschnikowia</taxon>
    </lineage>
</organism>
<evidence type="ECO:0000313" key="5">
    <source>
        <dbReference type="Proteomes" id="UP000649328"/>
    </source>
</evidence>
<comment type="caution">
    <text evidence="4">The sequence shown here is derived from an EMBL/GenBank/DDBJ whole genome shotgun (WGS) entry which is preliminary data.</text>
</comment>
<dbReference type="GO" id="GO:0008138">
    <property type="term" value="F:protein tyrosine/serine/threonine phosphatase activity"/>
    <property type="evidence" value="ECO:0007669"/>
    <property type="project" value="TreeGrafter"/>
</dbReference>
<feature type="domain" description="Tyrosine specific protein phosphatases" evidence="3">
    <location>
        <begin position="676"/>
        <end position="741"/>
    </location>
</feature>
<dbReference type="SUPFAM" id="SSF52799">
    <property type="entry name" value="(Phosphotyrosine protein) phosphatases II"/>
    <property type="match status" value="1"/>
</dbReference>
<dbReference type="GO" id="GO:0005634">
    <property type="term" value="C:nucleus"/>
    <property type="evidence" value="ECO:0007669"/>
    <property type="project" value="GOC"/>
</dbReference>
<dbReference type="EMBL" id="JACBPP010000011">
    <property type="protein sequence ID" value="KAF7998747.1"/>
    <property type="molecule type" value="Genomic_DNA"/>
</dbReference>
<name>A0A8H7GLL4_9ASCO</name>
<dbReference type="PANTHER" id="PTHR47550:SF1">
    <property type="entry name" value="DUAL SPECIFICITY PROTEIN PHOSPHATASE PPS1"/>
    <property type="match status" value="1"/>
</dbReference>
<evidence type="ECO:0000313" key="4">
    <source>
        <dbReference type="EMBL" id="KAF7998747.1"/>
    </source>
</evidence>